<name>A0A2B7XMZ9_9EURO</name>
<organism evidence="2 3">
    <name type="scientific">Helicocarpus griseus UAMH5409</name>
    <dbReference type="NCBI Taxonomy" id="1447875"/>
    <lineage>
        <taxon>Eukaryota</taxon>
        <taxon>Fungi</taxon>
        <taxon>Dikarya</taxon>
        <taxon>Ascomycota</taxon>
        <taxon>Pezizomycotina</taxon>
        <taxon>Eurotiomycetes</taxon>
        <taxon>Eurotiomycetidae</taxon>
        <taxon>Onygenales</taxon>
        <taxon>Ajellomycetaceae</taxon>
        <taxon>Helicocarpus</taxon>
    </lineage>
</organism>
<keyword evidence="1" id="KW-0472">Membrane</keyword>
<proteinExistence type="predicted"/>
<accession>A0A2B7XMZ9</accession>
<keyword evidence="1" id="KW-1133">Transmembrane helix</keyword>
<sequence>MAEKTFQPLSSPQKVRPSVQFAKAMRRNDLVTSIRDNFTLTTWLLIGGLLQGIAITAFGSLALLPTAMAIAYRTADHLLMLAGWKKNRYASEVLLTKFGAQMPSSDGTFGSTPADRPVVVFIIGAKSNHPLGLFGPDYKKIGTSFEAMVAELEASAEKSGFLGRSNWINRAEQEASNETMSVMYFRDYESLHRYAHGPLHMEAVKNWVKVVKRNPHIAIYHETYVVPKGNWENIYINSKPTGMSATSYPVRSGQGNGETVEWMSPIVDASKGPLRVAARRLQMNHLRGYEEEKDDIWNKTYVEGYGTSRT</sequence>
<dbReference type="STRING" id="1447875.A0A2B7XMZ9"/>
<dbReference type="InterPro" id="IPR025444">
    <property type="entry name" value="Monooxy_af470"/>
</dbReference>
<keyword evidence="3" id="KW-1185">Reference proteome</keyword>
<dbReference type="Proteomes" id="UP000223968">
    <property type="component" value="Unassembled WGS sequence"/>
</dbReference>
<dbReference type="OrthoDB" id="3202396at2759"/>
<keyword evidence="1" id="KW-0812">Transmembrane</keyword>
<reference evidence="2 3" key="1">
    <citation type="submission" date="2017-10" db="EMBL/GenBank/DDBJ databases">
        <title>Comparative genomics in systemic dimorphic fungi from Ajellomycetaceae.</title>
        <authorList>
            <person name="Munoz J.F."/>
            <person name="Mcewen J.G."/>
            <person name="Clay O.K."/>
            <person name="Cuomo C.A."/>
        </authorList>
    </citation>
    <scope>NUCLEOTIDE SEQUENCE [LARGE SCALE GENOMIC DNA]</scope>
    <source>
        <strain evidence="2 3">UAMH5409</strain>
    </source>
</reference>
<evidence type="ECO:0000313" key="3">
    <source>
        <dbReference type="Proteomes" id="UP000223968"/>
    </source>
</evidence>
<dbReference type="EMBL" id="PDNB01000086">
    <property type="protein sequence ID" value="PGH10526.1"/>
    <property type="molecule type" value="Genomic_DNA"/>
</dbReference>
<feature type="transmembrane region" description="Helical" evidence="1">
    <location>
        <begin position="43"/>
        <end position="64"/>
    </location>
</feature>
<dbReference type="Pfam" id="PF13826">
    <property type="entry name" value="Monooxy_af470-like"/>
    <property type="match status" value="1"/>
</dbReference>
<evidence type="ECO:0000256" key="1">
    <source>
        <dbReference type="SAM" id="Phobius"/>
    </source>
</evidence>
<dbReference type="SUPFAM" id="SSF54909">
    <property type="entry name" value="Dimeric alpha+beta barrel"/>
    <property type="match status" value="1"/>
</dbReference>
<gene>
    <name evidence="2" type="ORF">AJ79_05454</name>
</gene>
<evidence type="ECO:0000313" key="2">
    <source>
        <dbReference type="EMBL" id="PGH10526.1"/>
    </source>
</evidence>
<dbReference type="AlphaFoldDB" id="A0A2B7XMZ9"/>
<dbReference type="InterPro" id="IPR011008">
    <property type="entry name" value="Dimeric_a/b-barrel"/>
</dbReference>
<protein>
    <submittedName>
        <fullName evidence="2">Uncharacterized protein</fullName>
    </submittedName>
</protein>
<comment type="caution">
    <text evidence="2">The sequence shown here is derived from an EMBL/GenBank/DDBJ whole genome shotgun (WGS) entry which is preliminary data.</text>
</comment>